<organism evidence="7 8">
    <name type="scientific">Pomacea canaliculata</name>
    <name type="common">Golden apple snail</name>
    <dbReference type="NCBI Taxonomy" id="400727"/>
    <lineage>
        <taxon>Eukaryota</taxon>
        <taxon>Metazoa</taxon>
        <taxon>Spiralia</taxon>
        <taxon>Lophotrochozoa</taxon>
        <taxon>Mollusca</taxon>
        <taxon>Gastropoda</taxon>
        <taxon>Caenogastropoda</taxon>
        <taxon>Architaenioglossa</taxon>
        <taxon>Ampullarioidea</taxon>
        <taxon>Ampullariidae</taxon>
        <taxon>Pomacea</taxon>
    </lineage>
</organism>
<sequence length="537" mass="59210">MEEDLKAELTCPICMDLFEEPRRLPCGHVYCRTCLHDMLTRKYLHVRSGECILSCPECRQQYDLTFRHEGVDVFPRDFKLVRLVELYQRQVCTTSAAGSAGIDEDDQTAVKIPFTADTTHLPSASSSADRFATAHLPENQGPQQYVENGLPSLESPALSLSDDSWIYSAEGNHSRPEAAYISHERGDESWLLPSSPHPRFPVDLEHERRRSFHTLGGPAYASVMGVVSGTYENGIDEDSRRLPGEDGVTHTAHFCTVATISRRSPSSDDSESDYSDERGDDGEVSESESEDSTQCHNRRSRLTRFFRSLVVSDTDSDVDELEENHLNTTHPHYQAESLQQHQQHFSNGTAGVVAYQEHSMAFAAGNPAPNMSIRYFAPGGMQAIPGYPGSAGDEPQQMLQSIPDENAGHTGNGSSSQNDIFHPQAVNENYMAGHSSNIFSANPEEATLNHPDPMLVFNVVPQSLVAGGGDVAPAMSGRQVIEVDSDDSEDDCEPQTSMLRPRRKPSSRLKKFFTSLLSLSSSEDEESPAVPSVQMPE</sequence>
<dbReference type="SMART" id="SM00184">
    <property type="entry name" value="RING"/>
    <property type="match status" value="1"/>
</dbReference>
<evidence type="ECO:0000256" key="5">
    <source>
        <dbReference type="SAM" id="MobiDB-lite"/>
    </source>
</evidence>
<dbReference type="Proteomes" id="UP000245119">
    <property type="component" value="Linkage Group LG4"/>
</dbReference>
<dbReference type="GO" id="GO:0006513">
    <property type="term" value="P:protein monoubiquitination"/>
    <property type="evidence" value="ECO:0007669"/>
    <property type="project" value="TreeGrafter"/>
</dbReference>
<dbReference type="InterPro" id="IPR047153">
    <property type="entry name" value="TRIM45/56/19-like"/>
</dbReference>
<dbReference type="PROSITE" id="PS50089">
    <property type="entry name" value="ZF_RING_2"/>
    <property type="match status" value="1"/>
</dbReference>
<proteinExistence type="predicted"/>
<dbReference type="PROSITE" id="PS00518">
    <property type="entry name" value="ZF_RING_1"/>
    <property type="match status" value="1"/>
</dbReference>
<evidence type="ECO:0000256" key="1">
    <source>
        <dbReference type="ARBA" id="ARBA00022723"/>
    </source>
</evidence>
<feature type="compositionally biased region" description="Acidic residues" evidence="5">
    <location>
        <begin position="268"/>
        <end position="291"/>
    </location>
</feature>
<dbReference type="PANTHER" id="PTHR25462:SF229">
    <property type="entry name" value="TRANSCRIPTION INTERMEDIARY FACTOR 1-BETA"/>
    <property type="match status" value="1"/>
</dbReference>
<keyword evidence="1" id="KW-0479">Metal-binding</keyword>
<dbReference type="GO" id="GO:0008270">
    <property type="term" value="F:zinc ion binding"/>
    <property type="evidence" value="ECO:0007669"/>
    <property type="project" value="UniProtKB-KW"/>
</dbReference>
<accession>A0A2T7PGV7</accession>
<dbReference type="EMBL" id="PZQS01000004">
    <property type="protein sequence ID" value="PVD32637.1"/>
    <property type="molecule type" value="Genomic_DNA"/>
</dbReference>
<dbReference type="InterPro" id="IPR013083">
    <property type="entry name" value="Znf_RING/FYVE/PHD"/>
</dbReference>
<feature type="region of interest" description="Disordered" evidence="5">
    <location>
        <begin position="390"/>
        <end position="420"/>
    </location>
</feature>
<feature type="region of interest" description="Disordered" evidence="5">
    <location>
        <begin position="483"/>
        <end position="506"/>
    </location>
</feature>
<feature type="compositionally biased region" description="Acidic residues" evidence="5">
    <location>
        <begin position="483"/>
        <end position="493"/>
    </location>
</feature>
<evidence type="ECO:0000313" key="7">
    <source>
        <dbReference type="EMBL" id="PVD32637.1"/>
    </source>
</evidence>
<reference evidence="7 8" key="1">
    <citation type="submission" date="2018-04" db="EMBL/GenBank/DDBJ databases">
        <title>The genome of golden apple snail Pomacea canaliculata provides insight into stress tolerance and invasive adaptation.</title>
        <authorList>
            <person name="Liu C."/>
            <person name="Liu B."/>
            <person name="Ren Y."/>
            <person name="Zhang Y."/>
            <person name="Wang H."/>
            <person name="Li S."/>
            <person name="Jiang F."/>
            <person name="Yin L."/>
            <person name="Zhang G."/>
            <person name="Qian W."/>
            <person name="Fan W."/>
        </authorList>
    </citation>
    <scope>NUCLEOTIDE SEQUENCE [LARGE SCALE GENOMIC DNA]</scope>
    <source>
        <strain evidence="7">SZHN2017</strain>
        <tissue evidence="7">Muscle</tissue>
    </source>
</reference>
<evidence type="ECO:0000256" key="4">
    <source>
        <dbReference type="PROSITE-ProRule" id="PRU00175"/>
    </source>
</evidence>
<dbReference type="InterPro" id="IPR027370">
    <property type="entry name" value="Znf-RING_euk"/>
</dbReference>
<dbReference type="AlphaFoldDB" id="A0A2T7PGV7"/>
<evidence type="ECO:0000256" key="3">
    <source>
        <dbReference type="ARBA" id="ARBA00022833"/>
    </source>
</evidence>
<dbReference type="GO" id="GO:0061630">
    <property type="term" value="F:ubiquitin protein ligase activity"/>
    <property type="evidence" value="ECO:0007669"/>
    <property type="project" value="TreeGrafter"/>
</dbReference>
<dbReference type="OrthoDB" id="6163055at2759"/>
<gene>
    <name evidence="7" type="ORF">C0Q70_08081</name>
</gene>
<dbReference type="SUPFAM" id="SSF57850">
    <property type="entry name" value="RING/U-box"/>
    <property type="match status" value="1"/>
</dbReference>
<dbReference type="PANTHER" id="PTHR25462">
    <property type="entry name" value="BONUS, ISOFORM C-RELATED"/>
    <property type="match status" value="1"/>
</dbReference>
<dbReference type="Pfam" id="PF13445">
    <property type="entry name" value="zf-RING_UBOX"/>
    <property type="match status" value="1"/>
</dbReference>
<comment type="caution">
    <text evidence="7">The sequence shown here is derived from an EMBL/GenBank/DDBJ whole genome shotgun (WGS) entry which is preliminary data.</text>
</comment>
<feature type="domain" description="RING-type" evidence="6">
    <location>
        <begin position="11"/>
        <end position="59"/>
    </location>
</feature>
<evidence type="ECO:0000259" key="6">
    <source>
        <dbReference type="PROSITE" id="PS50089"/>
    </source>
</evidence>
<feature type="region of interest" description="Disordered" evidence="5">
    <location>
        <begin position="259"/>
        <end position="297"/>
    </location>
</feature>
<evidence type="ECO:0000313" key="8">
    <source>
        <dbReference type="Proteomes" id="UP000245119"/>
    </source>
</evidence>
<protein>
    <recommendedName>
        <fullName evidence="6">RING-type domain-containing protein</fullName>
    </recommendedName>
</protein>
<dbReference type="Gene3D" id="3.30.40.10">
    <property type="entry name" value="Zinc/RING finger domain, C3HC4 (zinc finger)"/>
    <property type="match status" value="1"/>
</dbReference>
<evidence type="ECO:0000256" key="2">
    <source>
        <dbReference type="ARBA" id="ARBA00022771"/>
    </source>
</evidence>
<keyword evidence="2 4" id="KW-0863">Zinc-finger</keyword>
<name>A0A2T7PGV7_POMCA</name>
<dbReference type="InterPro" id="IPR017907">
    <property type="entry name" value="Znf_RING_CS"/>
</dbReference>
<keyword evidence="8" id="KW-1185">Reference proteome</keyword>
<dbReference type="InterPro" id="IPR001841">
    <property type="entry name" value="Znf_RING"/>
</dbReference>
<keyword evidence="3" id="KW-0862">Zinc</keyword>